<gene>
    <name evidence="2" type="ORF">MM415A00983_0002</name>
    <name evidence="1" type="ORF">MM415B01478_0003</name>
</gene>
<dbReference type="AlphaFoldDB" id="A0A6M3IM20"/>
<name>A0A6M3IM20_9ZZZZ</name>
<dbReference type="EMBL" id="MT142355">
    <property type="protein sequence ID" value="QJA78819.1"/>
    <property type="molecule type" value="Genomic_DNA"/>
</dbReference>
<protein>
    <submittedName>
        <fullName evidence="1">Uncharacterized protein</fullName>
    </submittedName>
</protein>
<dbReference type="EMBL" id="MT141314">
    <property type="protein sequence ID" value="QJA58218.1"/>
    <property type="molecule type" value="Genomic_DNA"/>
</dbReference>
<proteinExistence type="predicted"/>
<evidence type="ECO:0000313" key="2">
    <source>
        <dbReference type="EMBL" id="QJA78819.1"/>
    </source>
</evidence>
<organism evidence="1">
    <name type="scientific">viral metagenome</name>
    <dbReference type="NCBI Taxonomy" id="1070528"/>
    <lineage>
        <taxon>unclassified sequences</taxon>
        <taxon>metagenomes</taxon>
        <taxon>organismal metagenomes</taxon>
    </lineage>
</organism>
<evidence type="ECO:0000313" key="1">
    <source>
        <dbReference type="EMBL" id="QJA58218.1"/>
    </source>
</evidence>
<reference evidence="1" key="1">
    <citation type="submission" date="2020-03" db="EMBL/GenBank/DDBJ databases">
        <title>The deep terrestrial virosphere.</title>
        <authorList>
            <person name="Holmfeldt K."/>
            <person name="Nilsson E."/>
            <person name="Simone D."/>
            <person name="Lopez-Fernandez M."/>
            <person name="Wu X."/>
            <person name="de Brujin I."/>
            <person name="Lundin D."/>
            <person name="Andersson A."/>
            <person name="Bertilsson S."/>
            <person name="Dopson M."/>
        </authorList>
    </citation>
    <scope>NUCLEOTIDE SEQUENCE</scope>
    <source>
        <strain evidence="2">MM415A00983</strain>
        <strain evidence="1">MM415B01478</strain>
    </source>
</reference>
<sequence>MKQLNKLKNNQVYYQQGGGDEQYTPKYGVEVLLPHIQHLKDKIIWLPFDKEAGNQPTFKASYFGVNFFQENIILADMDIKNR</sequence>
<accession>A0A6M3IM20</accession>